<evidence type="ECO:0000313" key="2">
    <source>
        <dbReference type="Proteomes" id="UP000827976"/>
    </source>
</evidence>
<dbReference type="Proteomes" id="UP000827976">
    <property type="component" value="Chromosome 7"/>
</dbReference>
<keyword evidence="2" id="KW-1185">Reference proteome</keyword>
<gene>
    <name evidence="1" type="ORF">IHE45_07G000600</name>
</gene>
<reference evidence="2" key="1">
    <citation type="journal article" date="2022" name="Nat. Commun.">
        <title>Chromosome evolution and the genetic basis of agronomically important traits in greater yam.</title>
        <authorList>
            <person name="Bredeson J.V."/>
            <person name="Lyons J.B."/>
            <person name="Oniyinde I.O."/>
            <person name="Okereke N.R."/>
            <person name="Kolade O."/>
            <person name="Nnabue I."/>
            <person name="Nwadili C.O."/>
            <person name="Hribova E."/>
            <person name="Parker M."/>
            <person name="Nwogha J."/>
            <person name="Shu S."/>
            <person name="Carlson J."/>
            <person name="Kariba R."/>
            <person name="Muthemba S."/>
            <person name="Knop K."/>
            <person name="Barton G.J."/>
            <person name="Sherwood A.V."/>
            <person name="Lopez-Montes A."/>
            <person name="Asiedu R."/>
            <person name="Jamnadass R."/>
            <person name="Muchugi A."/>
            <person name="Goodstein D."/>
            <person name="Egesi C.N."/>
            <person name="Featherston J."/>
            <person name="Asfaw A."/>
            <person name="Simpson G.G."/>
            <person name="Dolezel J."/>
            <person name="Hendre P.S."/>
            <person name="Van Deynze A."/>
            <person name="Kumar P.L."/>
            <person name="Obidiegwu J.E."/>
            <person name="Bhattacharjee R."/>
            <person name="Rokhsar D.S."/>
        </authorList>
    </citation>
    <scope>NUCLEOTIDE SEQUENCE [LARGE SCALE GENOMIC DNA]</scope>
    <source>
        <strain evidence="2">cv. TDa95/00328</strain>
    </source>
</reference>
<sequence>MDLKTVEGPAEGPATSQSEPYEAAPQFVHRSEAIASYKAPDPDQCKAKLVAAAPLAREVVAPQEHPSFLHPLVLIPKPYCHYRPQRLLLINSQLYHHKIIHTLIETGN</sequence>
<name>A0ACB7VP94_DIOAL</name>
<protein>
    <submittedName>
        <fullName evidence="1">Uncharacterized protein</fullName>
    </submittedName>
</protein>
<comment type="caution">
    <text evidence="1">The sequence shown here is derived from an EMBL/GenBank/DDBJ whole genome shotgun (WGS) entry which is preliminary data.</text>
</comment>
<organism evidence="1 2">
    <name type="scientific">Dioscorea alata</name>
    <name type="common">Purple yam</name>
    <dbReference type="NCBI Taxonomy" id="55571"/>
    <lineage>
        <taxon>Eukaryota</taxon>
        <taxon>Viridiplantae</taxon>
        <taxon>Streptophyta</taxon>
        <taxon>Embryophyta</taxon>
        <taxon>Tracheophyta</taxon>
        <taxon>Spermatophyta</taxon>
        <taxon>Magnoliopsida</taxon>
        <taxon>Liliopsida</taxon>
        <taxon>Dioscoreales</taxon>
        <taxon>Dioscoreaceae</taxon>
        <taxon>Dioscorea</taxon>
    </lineage>
</organism>
<evidence type="ECO:0000313" key="1">
    <source>
        <dbReference type="EMBL" id="KAH7676218.1"/>
    </source>
</evidence>
<proteinExistence type="predicted"/>
<dbReference type="EMBL" id="CM037017">
    <property type="protein sequence ID" value="KAH7676218.1"/>
    <property type="molecule type" value="Genomic_DNA"/>
</dbReference>
<accession>A0ACB7VP94</accession>